<keyword evidence="3" id="KW-1185">Reference proteome</keyword>
<dbReference type="KEGG" id="jag:GJA_2011"/>
<reference evidence="2 3" key="1">
    <citation type="journal article" date="2015" name="Genome Announc.">
        <title>Genome Sequence of Mushroom Soft-Rot Pathogen Janthinobacterium agaricidamnosum.</title>
        <authorList>
            <person name="Graupner K."/>
            <person name="Lackner G."/>
            <person name="Hertweck C."/>
        </authorList>
    </citation>
    <scope>NUCLEOTIDE SEQUENCE [LARGE SCALE GENOMIC DNA]</scope>
    <source>
        <strain evidence="3">NBRC 102515 / DSM 9628</strain>
    </source>
</reference>
<protein>
    <submittedName>
        <fullName evidence="2">Uncharacterized protein</fullName>
    </submittedName>
</protein>
<evidence type="ECO:0000313" key="2">
    <source>
        <dbReference type="EMBL" id="CDG82647.1"/>
    </source>
</evidence>
<sequence length="45" mass="5018">MKRAARVRLLHQGSGDHAGSPSGRMMRFVGSHRKAWNANLAPLKY</sequence>
<dbReference type="AlphaFoldDB" id="W0V5V3"/>
<evidence type="ECO:0000256" key="1">
    <source>
        <dbReference type="SAM" id="MobiDB-lite"/>
    </source>
</evidence>
<dbReference type="PATRIC" id="fig|1349767.4.peg.3778"/>
<organism evidence="2 3">
    <name type="scientific">Janthinobacterium agaricidamnosum NBRC 102515 = DSM 9628</name>
    <dbReference type="NCBI Taxonomy" id="1349767"/>
    <lineage>
        <taxon>Bacteria</taxon>
        <taxon>Pseudomonadati</taxon>
        <taxon>Pseudomonadota</taxon>
        <taxon>Betaproteobacteria</taxon>
        <taxon>Burkholderiales</taxon>
        <taxon>Oxalobacteraceae</taxon>
        <taxon>Janthinobacterium</taxon>
    </lineage>
</organism>
<evidence type="ECO:0000313" key="3">
    <source>
        <dbReference type="Proteomes" id="UP000027604"/>
    </source>
</evidence>
<proteinExistence type="predicted"/>
<feature type="region of interest" description="Disordered" evidence="1">
    <location>
        <begin position="1"/>
        <end position="23"/>
    </location>
</feature>
<accession>W0V5V3</accession>
<name>W0V5V3_9BURK</name>
<dbReference type="EMBL" id="HG322949">
    <property type="protein sequence ID" value="CDG82647.1"/>
    <property type="molecule type" value="Genomic_DNA"/>
</dbReference>
<dbReference type="Proteomes" id="UP000027604">
    <property type="component" value="Chromosome I"/>
</dbReference>
<dbReference type="HOGENOM" id="CLU_3200820_0_0_4"/>
<gene>
    <name evidence="2" type="ORF">GJA_2011</name>
</gene>
<dbReference type="STRING" id="1349767.GJA_2011"/>